<dbReference type="EMBL" id="JBGFUD010000890">
    <property type="protein sequence ID" value="MFH4975411.1"/>
    <property type="molecule type" value="Genomic_DNA"/>
</dbReference>
<organism evidence="1 2">
    <name type="scientific">Gnathostoma spinigerum</name>
    <dbReference type="NCBI Taxonomy" id="75299"/>
    <lineage>
        <taxon>Eukaryota</taxon>
        <taxon>Metazoa</taxon>
        <taxon>Ecdysozoa</taxon>
        <taxon>Nematoda</taxon>
        <taxon>Chromadorea</taxon>
        <taxon>Rhabditida</taxon>
        <taxon>Spirurina</taxon>
        <taxon>Gnathostomatomorpha</taxon>
        <taxon>Gnathostomatoidea</taxon>
        <taxon>Gnathostomatidae</taxon>
        <taxon>Gnathostoma</taxon>
    </lineage>
</organism>
<proteinExistence type="predicted"/>
<gene>
    <name evidence="1" type="ORF">AB6A40_002120</name>
</gene>
<reference evidence="1 2" key="1">
    <citation type="submission" date="2024-08" db="EMBL/GenBank/DDBJ databases">
        <title>Gnathostoma spinigerum genome.</title>
        <authorList>
            <person name="Gonzalez-Bertolin B."/>
            <person name="Monzon S."/>
            <person name="Zaballos A."/>
            <person name="Jimenez P."/>
            <person name="Dekumyoy P."/>
            <person name="Varona S."/>
            <person name="Cuesta I."/>
            <person name="Sumanam S."/>
            <person name="Adisakwattana P."/>
            <person name="Gasser R.B."/>
            <person name="Hernandez-Gonzalez A."/>
            <person name="Young N.D."/>
            <person name="Perteguer M.J."/>
        </authorList>
    </citation>
    <scope>NUCLEOTIDE SEQUENCE [LARGE SCALE GENOMIC DNA]</scope>
    <source>
        <strain evidence="1">AL3</strain>
        <tissue evidence="1">Liver</tissue>
    </source>
</reference>
<dbReference type="AlphaFoldDB" id="A0ABD6E733"/>
<name>A0ABD6E733_9BILA</name>
<dbReference type="Proteomes" id="UP001608902">
    <property type="component" value="Unassembled WGS sequence"/>
</dbReference>
<evidence type="ECO:0000313" key="2">
    <source>
        <dbReference type="Proteomes" id="UP001608902"/>
    </source>
</evidence>
<evidence type="ECO:0000313" key="1">
    <source>
        <dbReference type="EMBL" id="MFH4975411.1"/>
    </source>
</evidence>
<accession>A0ABD6E733</accession>
<keyword evidence="2" id="KW-1185">Reference proteome</keyword>
<protein>
    <submittedName>
        <fullName evidence="1">Uncharacterized protein</fullName>
    </submittedName>
</protein>
<comment type="caution">
    <text evidence="1">The sequence shown here is derived from an EMBL/GenBank/DDBJ whole genome shotgun (WGS) entry which is preliminary data.</text>
</comment>
<sequence>MKEMQRNGPHYPARSLRRSPAAHRNCLGEELWRFWSFGIGTLELLPSTQKCFQRYHLTTFWTNMFCFSISKLVSFSRISSAIYCSRNHGLRFRYGDDYHVFVQITQFNGNIYAEGCFLKIWSTQWERKRH</sequence>